<gene>
    <name evidence="2" type="ORF">CXB51_003769</name>
</gene>
<evidence type="ECO:0000313" key="3">
    <source>
        <dbReference type="Proteomes" id="UP000701853"/>
    </source>
</evidence>
<accession>A0A8J5ZJ12</accession>
<dbReference type="EMBL" id="JAHUZN010000002">
    <property type="protein sequence ID" value="KAG8501436.1"/>
    <property type="molecule type" value="Genomic_DNA"/>
</dbReference>
<name>A0A8J5ZJ12_9ROSI</name>
<dbReference type="InterPro" id="IPR003165">
    <property type="entry name" value="Piwi"/>
</dbReference>
<dbReference type="SUPFAM" id="SSF53098">
    <property type="entry name" value="Ribonuclease H-like"/>
    <property type="match status" value="1"/>
</dbReference>
<dbReference type="InterPro" id="IPR012337">
    <property type="entry name" value="RNaseH-like_sf"/>
</dbReference>
<protein>
    <recommendedName>
        <fullName evidence="1">Piwi domain-containing protein</fullName>
    </recommendedName>
</protein>
<evidence type="ECO:0000259" key="1">
    <source>
        <dbReference type="PROSITE" id="PS50822"/>
    </source>
</evidence>
<dbReference type="PROSITE" id="PS50822">
    <property type="entry name" value="PIWI"/>
    <property type="match status" value="1"/>
</dbReference>
<comment type="caution">
    <text evidence="2">The sequence shown here is derived from an EMBL/GenBank/DDBJ whole genome shotgun (WGS) entry which is preliminary data.</text>
</comment>
<dbReference type="Gene3D" id="3.30.420.10">
    <property type="entry name" value="Ribonuclease H-like superfamily/Ribonuclease H"/>
    <property type="match status" value="2"/>
</dbReference>
<dbReference type="GO" id="GO:0003676">
    <property type="term" value="F:nucleic acid binding"/>
    <property type="evidence" value="ECO:0007669"/>
    <property type="project" value="InterPro"/>
</dbReference>
<feature type="domain" description="Piwi" evidence="1">
    <location>
        <begin position="123"/>
        <end position="171"/>
    </location>
</feature>
<evidence type="ECO:0000313" key="2">
    <source>
        <dbReference type="EMBL" id="KAG8501436.1"/>
    </source>
</evidence>
<keyword evidence="3" id="KW-1185">Reference proteome</keyword>
<sequence>MTEISKNWHKKLPPTLNAYAGANTFNSSCFKGSTIILRMGAWFGFPEQSDVPSIVTMVSSRRWPLISSYGASGRTQPLKLKMIDSFFKISFYKVDDGNHEEALLDFYTSSGKRKPDQIIISRDQAGFSADDLQEFVHALSYMYQRSITVIFVVPPICYAHLAASQLGAIYED</sequence>
<dbReference type="OrthoDB" id="1860322at2759"/>
<dbReference type="PANTHER" id="PTHR22891">
    <property type="entry name" value="EUKARYOTIC TRANSLATION INITIATION FACTOR 2C"/>
    <property type="match status" value="1"/>
</dbReference>
<reference evidence="2 3" key="1">
    <citation type="journal article" date="2021" name="bioRxiv">
        <title>The Gossypium anomalum genome as a resource for cotton improvement and evolutionary analysis of hybrid incompatibility.</title>
        <authorList>
            <person name="Grover C.E."/>
            <person name="Yuan D."/>
            <person name="Arick M.A."/>
            <person name="Miller E.R."/>
            <person name="Hu G."/>
            <person name="Peterson D.G."/>
            <person name="Wendel J.F."/>
            <person name="Udall J.A."/>
        </authorList>
    </citation>
    <scope>NUCLEOTIDE SEQUENCE [LARGE SCALE GENOMIC DNA]</scope>
    <source>
        <strain evidence="2">JFW-Udall</strain>
        <tissue evidence="2">Leaf</tissue>
    </source>
</reference>
<dbReference type="Proteomes" id="UP000701853">
    <property type="component" value="Chromosome 2"/>
</dbReference>
<proteinExistence type="predicted"/>
<dbReference type="Pfam" id="PF02171">
    <property type="entry name" value="Piwi"/>
    <property type="match status" value="1"/>
</dbReference>
<organism evidence="2 3">
    <name type="scientific">Gossypium anomalum</name>
    <dbReference type="NCBI Taxonomy" id="47600"/>
    <lineage>
        <taxon>Eukaryota</taxon>
        <taxon>Viridiplantae</taxon>
        <taxon>Streptophyta</taxon>
        <taxon>Embryophyta</taxon>
        <taxon>Tracheophyta</taxon>
        <taxon>Spermatophyta</taxon>
        <taxon>Magnoliopsida</taxon>
        <taxon>eudicotyledons</taxon>
        <taxon>Gunneridae</taxon>
        <taxon>Pentapetalae</taxon>
        <taxon>rosids</taxon>
        <taxon>malvids</taxon>
        <taxon>Malvales</taxon>
        <taxon>Malvaceae</taxon>
        <taxon>Malvoideae</taxon>
        <taxon>Gossypium</taxon>
    </lineage>
</organism>
<dbReference type="InterPro" id="IPR036397">
    <property type="entry name" value="RNaseH_sf"/>
</dbReference>
<dbReference type="AlphaFoldDB" id="A0A8J5ZJ12"/>